<evidence type="ECO:0000259" key="7">
    <source>
        <dbReference type="Pfam" id="PF00551"/>
    </source>
</evidence>
<feature type="active site" description="Proton donor" evidence="6">
    <location>
        <position position="110"/>
    </location>
</feature>
<evidence type="ECO:0000256" key="2">
    <source>
        <dbReference type="ARBA" id="ARBA00022679"/>
    </source>
</evidence>
<comment type="catalytic activity">
    <reaction evidence="5 6">
        <text>N(1)-(5-phospho-beta-D-ribosyl)glycinamide + (6R)-10-formyltetrahydrofolate = N(2)-formyl-N(1)-(5-phospho-beta-D-ribosyl)glycinamide + (6S)-5,6,7,8-tetrahydrofolate + H(+)</text>
        <dbReference type="Rhea" id="RHEA:15053"/>
        <dbReference type="ChEBI" id="CHEBI:15378"/>
        <dbReference type="ChEBI" id="CHEBI:57453"/>
        <dbReference type="ChEBI" id="CHEBI:143788"/>
        <dbReference type="ChEBI" id="CHEBI:147286"/>
        <dbReference type="ChEBI" id="CHEBI:195366"/>
        <dbReference type="EC" id="2.1.2.2"/>
    </reaction>
</comment>
<evidence type="ECO:0000256" key="6">
    <source>
        <dbReference type="HAMAP-Rule" id="MF_01930"/>
    </source>
</evidence>
<comment type="function">
    <text evidence="6">Catalyzes the transfer of a formyl group from 10-formyltetrahydrofolate to 5-phospho-ribosyl-glycinamide (GAR), producing 5-phospho-ribosyl-N-formylglycinamide (FGAR) and tetrahydrofolate.</text>
</comment>
<dbReference type="SUPFAM" id="SSF53328">
    <property type="entry name" value="Formyltransferase"/>
    <property type="match status" value="1"/>
</dbReference>
<comment type="caution">
    <text evidence="8">The sequence shown here is derived from an EMBL/GenBank/DDBJ whole genome shotgun (WGS) entry which is preliminary data.</text>
</comment>
<dbReference type="InterPro" id="IPR002376">
    <property type="entry name" value="Formyl_transf_N"/>
</dbReference>
<dbReference type="STRING" id="121821.GCA_001870675_03031"/>
<dbReference type="Proteomes" id="UP000249364">
    <property type="component" value="Unassembled WGS sequence"/>
</dbReference>
<dbReference type="EC" id="2.1.2.2" evidence="6"/>
<evidence type="ECO:0000256" key="3">
    <source>
        <dbReference type="ARBA" id="ARBA00022755"/>
    </source>
</evidence>
<comment type="caution">
    <text evidence="6">Lacks conserved residue(s) required for the propagation of feature annotation.</text>
</comment>
<comment type="similarity">
    <text evidence="4 6">Belongs to the GART family.</text>
</comment>
<dbReference type="UniPathway" id="UPA00074">
    <property type="reaction ID" value="UER00126"/>
</dbReference>
<dbReference type="Gene3D" id="3.40.50.170">
    <property type="entry name" value="Formyl transferase, N-terminal domain"/>
    <property type="match status" value="1"/>
</dbReference>
<dbReference type="PANTHER" id="PTHR43369:SF2">
    <property type="entry name" value="PHOSPHORIBOSYLGLYCINAMIDE FORMYLTRANSFERASE"/>
    <property type="match status" value="1"/>
</dbReference>
<keyword evidence="9" id="KW-1185">Reference proteome</keyword>
<evidence type="ECO:0000256" key="4">
    <source>
        <dbReference type="ARBA" id="ARBA00038440"/>
    </source>
</evidence>
<name>A0A2W7QH23_9RHOB</name>
<reference evidence="8 9" key="1">
    <citation type="submission" date="2018-06" db="EMBL/GenBank/DDBJ databases">
        <title>Genomic Encyclopedia of Archaeal and Bacterial Type Strains, Phase II (KMG-II): from individual species to whole genera.</title>
        <authorList>
            <person name="Goeker M."/>
        </authorList>
    </citation>
    <scope>NUCLEOTIDE SEQUENCE [LARGE SCALE GENOMIC DNA]</scope>
    <source>
        <strain evidence="8 9">DSM 13087</strain>
    </source>
</reference>
<dbReference type="PANTHER" id="PTHR43369">
    <property type="entry name" value="PHOSPHORIBOSYLGLYCINAMIDE FORMYLTRANSFERASE"/>
    <property type="match status" value="1"/>
</dbReference>
<evidence type="ECO:0000256" key="5">
    <source>
        <dbReference type="ARBA" id="ARBA00047664"/>
    </source>
</evidence>
<evidence type="ECO:0000313" key="8">
    <source>
        <dbReference type="EMBL" id="PZX46616.1"/>
    </source>
</evidence>
<dbReference type="InterPro" id="IPR004607">
    <property type="entry name" value="GART"/>
</dbReference>
<proteinExistence type="inferred from homology"/>
<feature type="binding site" evidence="6">
    <location>
        <begin position="13"/>
        <end position="15"/>
    </location>
    <ligand>
        <name>N(1)-(5-phospho-beta-D-ribosyl)glycinamide</name>
        <dbReference type="ChEBI" id="CHEBI:143788"/>
    </ligand>
</feature>
<keyword evidence="3 6" id="KW-0658">Purine biosynthesis</keyword>
<dbReference type="GO" id="GO:0005829">
    <property type="term" value="C:cytosol"/>
    <property type="evidence" value="ECO:0007669"/>
    <property type="project" value="TreeGrafter"/>
</dbReference>
<gene>
    <name evidence="6" type="primary">purN</name>
    <name evidence="8" type="ORF">LY56_00818</name>
</gene>
<keyword evidence="2 6" id="KW-0808">Transferase</keyword>
<dbReference type="OrthoDB" id="9806170at2"/>
<dbReference type="NCBIfam" id="TIGR00639">
    <property type="entry name" value="PurN"/>
    <property type="match status" value="1"/>
</dbReference>
<evidence type="ECO:0000256" key="1">
    <source>
        <dbReference type="ARBA" id="ARBA00005054"/>
    </source>
</evidence>
<dbReference type="InterPro" id="IPR001555">
    <property type="entry name" value="GART_AS"/>
</dbReference>
<feature type="binding site" evidence="6">
    <location>
        <position position="108"/>
    </location>
    <ligand>
        <name>(6R)-10-formyltetrahydrofolate</name>
        <dbReference type="ChEBI" id="CHEBI:195366"/>
    </ligand>
</feature>
<feature type="site" description="Raises pKa of active site His" evidence="6">
    <location>
        <position position="146"/>
    </location>
</feature>
<dbReference type="CDD" id="cd08645">
    <property type="entry name" value="FMT_core_GART"/>
    <property type="match status" value="1"/>
</dbReference>
<dbReference type="Pfam" id="PF00551">
    <property type="entry name" value="Formyl_trans_N"/>
    <property type="match status" value="1"/>
</dbReference>
<evidence type="ECO:0000313" key="9">
    <source>
        <dbReference type="Proteomes" id="UP000249364"/>
    </source>
</evidence>
<sequence length="197" mass="21013">MSKRVAILISGSGSNMVALAQSMQGDHPARVCLVLSNDPQAGGLAKAQAMGIPTAVVDHRPFKGDRAAFEAELLKPLEAAQPDFVALAGFMRVLTADFVRRFEGRMLNIHPSLLPKYKGLNTHARAIEAGDREAGCTVHEVTAALDDGPILGQARVPILADDTPDALAARILPLEHQLYPLVLRRVAEGARGFIALP</sequence>
<dbReference type="RefSeq" id="WP_071470806.1">
    <property type="nucleotide sequence ID" value="NZ_MEHT01000045.1"/>
</dbReference>
<dbReference type="InterPro" id="IPR036477">
    <property type="entry name" value="Formyl_transf_N_sf"/>
</dbReference>
<accession>A0A2W7QH23</accession>
<dbReference type="GO" id="GO:0006189">
    <property type="term" value="P:'de novo' IMP biosynthetic process"/>
    <property type="evidence" value="ECO:0007669"/>
    <property type="project" value="UniProtKB-UniRule"/>
</dbReference>
<dbReference type="PROSITE" id="PS00373">
    <property type="entry name" value="GART"/>
    <property type="match status" value="1"/>
</dbReference>
<dbReference type="GO" id="GO:0004644">
    <property type="term" value="F:phosphoribosylglycinamide formyltransferase activity"/>
    <property type="evidence" value="ECO:0007669"/>
    <property type="project" value="UniProtKB-UniRule"/>
</dbReference>
<protein>
    <recommendedName>
        <fullName evidence="6">Phosphoribosylglycinamide formyltransferase</fullName>
        <ecNumber evidence="6">2.1.2.2</ecNumber>
    </recommendedName>
    <alternativeName>
        <fullName evidence="6">5'-phosphoribosylglycinamide transformylase</fullName>
    </alternativeName>
    <alternativeName>
        <fullName evidence="6">GAR transformylase</fullName>
        <shortName evidence="6">GART</shortName>
    </alternativeName>
</protein>
<dbReference type="HAMAP" id="MF_01930">
    <property type="entry name" value="PurN"/>
    <property type="match status" value="1"/>
</dbReference>
<comment type="pathway">
    <text evidence="1 6">Purine metabolism; IMP biosynthesis via de novo pathway; N(2)-formyl-N(1)-(5-phospho-D-ribosyl)glycinamide from N(1)-(5-phospho-D-ribosyl)glycinamide (10-formyl THF route): step 1/1.</text>
</comment>
<feature type="domain" description="Formyl transferase N-terminal" evidence="7">
    <location>
        <begin position="3"/>
        <end position="183"/>
    </location>
</feature>
<dbReference type="EMBL" id="QKZQ01000003">
    <property type="protein sequence ID" value="PZX46616.1"/>
    <property type="molecule type" value="Genomic_DNA"/>
</dbReference>
<dbReference type="AlphaFoldDB" id="A0A2W7QH23"/>
<organism evidence="8 9">
    <name type="scientific">Roseinatronobacter thiooxidans</name>
    <dbReference type="NCBI Taxonomy" id="121821"/>
    <lineage>
        <taxon>Bacteria</taxon>
        <taxon>Pseudomonadati</taxon>
        <taxon>Pseudomonadota</taxon>
        <taxon>Alphaproteobacteria</taxon>
        <taxon>Rhodobacterales</taxon>
        <taxon>Paracoccaceae</taxon>
        <taxon>Roseinatronobacter</taxon>
    </lineage>
</organism>
<feature type="binding site" evidence="6">
    <location>
        <position position="66"/>
    </location>
    <ligand>
        <name>(6R)-10-formyltetrahydrofolate</name>
        <dbReference type="ChEBI" id="CHEBI:195366"/>
    </ligand>
</feature>